<dbReference type="AlphaFoldDB" id="A0A699QDP1"/>
<feature type="non-terminal residue" evidence="2">
    <location>
        <position position="1"/>
    </location>
</feature>
<name>A0A699QDP1_TANCI</name>
<reference evidence="2" key="1">
    <citation type="journal article" date="2019" name="Sci. Rep.">
        <title>Draft genome of Tanacetum cinerariifolium, the natural source of mosquito coil.</title>
        <authorList>
            <person name="Yamashiro T."/>
            <person name="Shiraishi A."/>
            <person name="Satake H."/>
            <person name="Nakayama K."/>
        </authorList>
    </citation>
    <scope>NUCLEOTIDE SEQUENCE</scope>
</reference>
<proteinExistence type="predicted"/>
<evidence type="ECO:0000313" key="2">
    <source>
        <dbReference type="EMBL" id="GFC63822.1"/>
    </source>
</evidence>
<evidence type="ECO:0000256" key="1">
    <source>
        <dbReference type="SAM" id="MobiDB-lite"/>
    </source>
</evidence>
<organism evidence="2">
    <name type="scientific">Tanacetum cinerariifolium</name>
    <name type="common">Dalmatian daisy</name>
    <name type="synonym">Chrysanthemum cinerariifolium</name>
    <dbReference type="NCBI Taxonomy" id="118510"/>
    <lineage>
        <taxon>Eukaryota</taxon>
        <taxon>Viridiplantae</taxon>
        <taxon>Streptophyta</taxon>
        <taxon>Embryophyta</taxon>
        <taxon>Tracheophyta</taxon>
        <taxon>Spermatophyta</taxon>
        <taxon>Magnoliopsida</taxon>
        <taxon>eudicotyledons</taxon>
        <taxon>Gunneridae</taxon>
        <taxon>Pentapetalae</taxon>
        <taxon>asterids</taxon>
        <taxon>campanulids</taxon>
        <taxon>Asterales</taxon>
        <taxon>Asteraceae</taxon>
        <taxon>Asteroideae</taxon>
        <taxon>Anthemideae</taxon>
        <taxon>Anthemidinae</taxon>
        <taxon>Tanacetum</taxon>
    </lineage>
</organism>
<sequence length="240" mass="26928">EKTQVYGNILLKELTDPGMLECKAYQTYYAFASGEKTPKLKLKSDKKKQPAKKPKSKGLAVLSGVALTEAQKLKLATKRSKNDFHISHASGLGDGVDTQSKVPDEQQQKTSGTDEGTGTIPGVLDVPIYDFKSDKESWGDSDEEDDDESDFEDDADNNDDDSDDNDESDDERTTSDRDEIPDPNKTNEEHDEEEEEYDDVFNLEEDETIDEDEDDEVTKELYKDVNVNLGNKDADMTYVD</sequence>
<protein>
    <submittedName>
        <fullName evidence="2">Uncharacterized protein</fullName>
    </submittedName>
</protein>
<feature type="compositionally biased region" description="Basic and acidic residues" evidence="1">
    <location>
        <begin position="171"/>
        <end position="188"/>
    </location>
</feature>
<feature type="compositionally biased region" description="Acidic residues" evidence="1">
    <location>
        <begin position="189"/>
        <end position="217"/>
    </location>
</feature>
<feature type="region of interest" description="Disordered" evidence="1">
    <location>
        <begin position="78"/>
        <end position="217"/>
    </location>
</feature>
<gene>
    <name evidence="2" type="ORF">Tci_835792</name>
</gene>
<comment type="caution">
    <text evidence="2">The sequence shown here is derived from an EMBL/GenBank/DDBJ whole genome shotgun (WGS) entry which is preliminary data.</text>
</comment>
<feature type="compositionally biased region" description="Acidic residues" evidence="1">
    <location>
        <begin position="139"/>
        <end position="170"/>
    </location>
</feature>
<dbReference type="EMBL" id="BKCJ010999681">
    <property type="protein sequence ID" value="GFC63822.1"/>
    <property type="molecule type" value="Genomic_DNA"/>
</dbReference>
<accession>A0A699QDP1</accession>